<evidence type="ECO:0000259" key="2">
    <source>
        <dbReference type="Pfam" id="PF01973"/>
    </source>
</evidence>
<evidence type="ECO:0000313" key="3">
    <source>
        <dbReference type="EMBL" id="SHJ80410.1"/>
    </source>
</evidence>
<evidence type="ECO:0000256" key="1">
    <source>
        <dbReference type="PROSITE-ProRule" id="PRU00339"/>
    </source>
</evidence>
<dbReference type="SUPFAM" id="SSF48452">
    <property type="entry name" value="TPR-like"/>
    <property type="match status" value="1"/>
</dbReference>
<dbReference type="SUPFAM" id="SSF48371">
    <property type="entry name" value="ARM repeat"/>
    <property type="match status" value="1"/>
</dbReference>
<dbReference type="Gene3D" id="1.25.40.10">
    <property type="entry name" value="Tetratricopeptide repeat domain"/>
    <property type="match status" value="1"/>
</dbReference>
<reference evidence="3 4" key="1">
    <citation type="submission" date="2016-11" db="EMBL/GenBank/DDBJ databases">
        <authorList>
            <person name="Jaros S."/>
            <person name="Januszkiewicz K."/>
            <person name="Wedrychowicz H."/>
        </authorList>
    </citation>
    <scope>NUCLEOTIDE SEQUENCE [LARGE SCALE GENOMIC DNA]</scope>
    <source>
        <strain evidence="3 4">DSM 5091</strain>
    </source>
</reference>
<dbReference type="Proteomes" id="UP000184171">
    <property type="component" value="Unassembled WGS sequence"/>
</dbReference>
<dbReference type="Pfam" id="PF01973">
    <property type="entry name" value="MptE-like"/>
    <property type="match status" value="1"/>
</dbReference>
<gene>
    <name evidence="3" type="ORF">SAMN02745165_03215</name>
</gene>
<feature type="repeat" description="TPR" evidence="1">
    <location>
        <begin position="782"/>
        <end position="815"/>
    </location>
</feature>
<dbReference type="PROSITE" id="PS50005">
    <property type="entry name" value="TPR"/>
    <property type="match status" value="1"/>
</dbReference>
<sequence>MESSDSFGVFLKNSFGDRYLYEVNGIAFNQVGATALYENHFGDTFLKETQLYIIVGTDSGLLIDFLKNRQRSDSSRYIFVELDSVQKRLEQEGLLADLPADFSVVTLENLWAQANTFKVNDYLYIDSVSHVNSLCAVDGRLSEYRDLSLKIEDSLGRRKNAVVAEIGLAYFAERQLENLAENQTESIVLKDQFKGKTAVLLAGGPSLDDMLPWVEENRDKFFVLAVSRISRQLLQYDFVPDLVFSVDPQSTSFDVSREMLQMWDRTIFVHAYHASPQLVGQWSGRSLYVGERFPWVSKMNPTNLKVSPPTVTNTALNAAIAMGFKQVILVGVDLCYADNGITHAGGSNESIAGPRLGDTLSIATNDGGQAETGVGYASAISFLSGQAQMATQHGCRLINPNPRAAKIENVEHVSLDEIVLEPLDCDPNAKLLVLLPDSADNQTRQEYYSSVLEELNRADEQLKEIGKLAAKALSYNEKLFKNKKDARKAKAQFEKIEKTLNETFSDLSVFVKKYVIRKFLKIVRPNYEGTESSQEMEEVIHTYYQAYKEGSSDLRKKVQSAAERLHSRLDEENSHPDFARLAEQWQKDKQPGRALVWLKLHHKTAEQLDNADRQLFEKLEAEFSDIMAETETGQMKKVRRFRSLVGVRERAMRYFRAKDEEALKRLDDGLSIHQNRVAADNLGSLVKGLQLELKGDIDGALTHYQALVGDVYNHLTEEALKRILSLALQEKHYEMALLALECLSNAAVVYKPKYAELLRITGNVMAAADAYVAYLEEVPTDLTALIQLGQLYQSMGECQAAQQVFDLVLEQDPKNQTAQNLISSLRGVE</sequence>
<proteinExistence type="predicted"/>
<dbReference type="AlphaFoldDB" id="A0A1M6MAJ4"/>
<organism evidence="3 4">
    <name type="scientific">Malonomonas rubra DSM 5091</name>
    <dbReference type="NCBI Taxonomy" id="1122189"/>
    <lineage>
        <taxon>Bacteria</taxon>
        <taxon>Pseudomonadati</taxon>
        <taxon>Thermodesulfobacteriota</taxon>
        <taxon>Desulfuromonadia</taxon>
        <taxon>Desulfuromonadales</taxon>
        <taxon>Geopsychrobacteraceae</taxon>
        <taxon>Malonomonas</taxon>
    </lineage>
</organism>
<keyword evidence="1" id="KW-0802">TPR repeat</keyword>
<dbReference type="InterPro" id="IPR002826">
    <property type="entry name" value="MptE-like"/>
</dbReference>
<dbReference type="InterPro" id="IPR016024">
    <property type="entry name" value="ARM-type_fold"/>
</dbReference>
<dbReference type="RefSeq" id="WP_072909753.1">
    <property type="nucleotide sequence ID" value="NZ_FQZT01000017.1"/>
</dbReference>
<keyword evidence="4" id="KW-1185">Reference proteome</keyword>
<dbReference type="InterPro" id="IPR011990">
    <property type="entry name" value="TPR-like_helical_dom_sf"/>
</dbReference>
<evidence type="ECO:0000313" key="4">
    <source>
        <dbReference type="Proteomes" id="UP000184171"/>
    </source>
</evidence>
<dbReference type="EMBL" id="FQZT01000017">
    <property type="protein sequence ID" value="SHJ80410.1"/>
    <property type="molecule type" value="Genomic_DNA"/>
</dbReference>
<dbReference type="InterPro" id="IPR019734">
    <property type="entry name" value="TPR_rpt"/>
</dbReference>
<dbReference type="PANTHER" id="PTHR41786">
    <property type="entry name" value="MOTILITY ACCESSORY FACTOR MAF"/>
    <property type="match status" value="1"/>
</dbReference>
<dbReference type="STRING" id="1122189.SAMN02745165_03215"/>
<name>A0A1M6MAJ4_MALRU</name>
<feature type="domain" description="6-hydroxymethylpterin diphosphokinase MptE-like" evidence="2">
    <location>
        <begin position="174"/>
        <end position="338"/>
    </location>
</feature>
<protein>
    <recommendedName>
        <fullName evidence="2">6-hydroxymethylpterin diphosphokinase MptE-like domain-containing protein</fullName>
    </recommendedName>
</protein>
<dbReference type="PANTHER" id="PTHR41786:SF1">
    <property type="entry name" value="6-HYDROXYMETHYLPTERIN DIPHOSPHOKINASE MPTE-LIKE DOMAIN-CONTAINING PROTEIN"/>
    <property type="match status" value="1"/>
</dbReference>
<accession>A0A1M6MAJ4</accession>
<dbReference type="OrthoDB" id="5404763at2"/>